<gene>
    <name evidence="1" type="ORF">XELAEV_18043470mg</name>
</gene>
<evidence type="ECO:0000313" key="2">
    <source>
        <dbReference type="Proteomes" id="UP000694892"/>
    </source>
</evidence>
<dbReference type="Proteomes" id="UP000694892">
    <property type="component" value="Chromosome 9_10L"/>
</dbReference>
<protein>
    <submittedName>
        <fullName evidence="1">Uncharacterized protein</fullName>
    </submittedName>
</protein>
<sequence length="94" mass="10648">MQLGETPPLQGRGEEGQTGVQGWREVLLSGWECCGQGGSCWQLGRSLFNQTGRERRCQAARDLVNKLSISRELLLLLPDLMTERNDFRQIQESQ</sequence>
<dbReference type="AlphaFoldDB" id="A0A974H2D8"/>
<accession>A0A974H2D8</accession>
<dbReference type="EMBL" id="CM004482">
    <property type="protein sequence ID" value="OCT62389.1"/>
    <property type="molecule type" value="Genomic_DNA"/>
</dbReference>
<proteinExistence type="predicted"/>
<evidence type="ECO:0000313" key="1">
    <source>
        <dbReference type="EMBL" id="OCT62389.1"/>
    </source>
</evidence>
<name>A0A974H2D8_XENLA</name>
<organism evidence="1 2">
    <name type="scientific">Xenopus laevis</name>
    <name type="common">African clawed frog</name>
    <dbReference type="NCBI Taxonomy" id="8355"/>
    <lineage>
        <taxon>Eukaryota</taxon>
        <taxon>Metazoa</taxon>
        <taxon>Chordata</taxon>
        <taxon>Craniata</taxon>
        <taxon>Vertebrata</taxon>
        <taxon>Euteleostomi</taxon>
        <taxon>Amphibia</taxon>
        <taxon>Batrachia</taxon>
        <taxon>Anura</taxon>
        <taxon>Pipoidea</taxon>
        <taxon>Pipidae</taxon>
        <taxon>Xenopodinae</taxon>
        <taxon>Xenopus</taxon>
        <taxon>Xenopus</taxon>
    </lineage>
</organism>
<reference evidence="2" key="1">
    <citation type="journal article" date="2016" name="Nature">
        <title>Genome evolution in the allotetraploid frog Xenopus laevis.</title>
        <authorList>
            <person name="Session A.M."/>
            <person name="Uno Y."/>
            <person name="Kwon T."/>
            <person name="Chapman J.A."/>
            <person name="Toyoda A."/>
            <person name="Takahashi S."/>
            <person name="Fukui A."/>
            <person name="Hikosaka A."/>
            <person name="Suzuki A."/>
            <person name="Kondo M."/>
            <person name="van Heeringen S.J."/>
            <person name="Quigley I."/>
            <person name="Heinz S."/>
            <person name="Ogino H."/>
            <person name="Ochi H."/>
            <person name="Hellsten U."/>
            <person name="Lyons J.B."/>
            <person name="Simakov O."/>
            <person name="Putnam N."/>
            <person name="Stites J."/>
            <person name="Kuroki Y."/>
            <person name="Tanaka T."/>
            <person name="Michiue T."/>
            <person name="Watanabe M."/>
            <person name="Bogdanovic O."/>
            <person name="Lister R."/>
            <person name="Georgiou G."/>
            <person name="Paranjpe S.S."/>
            <person name="van Kruijsbergen I."/>
            <person name="Shu S."/>
            <person name="Carlson J."/>
            <person name="Kinoshita T."/>
            <person name="Ohta Y."/>
            <person name="Mawaribuchi S."/>
            <person name="Jenkins J."/>
            <person name="Grimwood J."/>
            <person name="Schmutz J."/>
            <person name="Mitros T."/>
            <person name="Mozaffari S.V."/>
            <person name="Suzuki Y."/>
            <person name="Haramoto Y."/>
            <person name="Yamamoto T.S."/>
            <person name="Takagi C."/>
            <person name="Heald R."/>
            <person name="Miller K."/>
            <person name="Haudenschild C."/>
            <person name="Kitzman J."/>
            <person name="Nakayama T."/>
            <person name="Izutsu Y."/>
            <person name="Robert J."/>
            <person name="Fortriede J."/>
            <person name="Burns K."/>
            <person name="Lotay V."/>
            <person name="Karimi K."/>
            <person name="Yasuoka Y."/>
            <person name="Dichmann D.S."/>
            <person name="Flajnik M.F."/>
            <person name="Houston D.W."/>
            <person name="Shendure J."/>
            <person name="DuPasquier L."/>
            <person name="Vize P.D."/>
            <person name="Zorn A.M."/>
            <person name="Ito M."/>
            <person name="Marcotte E.M."/>
            <person name="Wallingford J.B."/>
            <person name="Ito Y."/>
            <person name="Asashima M."/>
            <person name="Ueno N."/>
            <person name="Matsuda Y."/>
            <person name="Veenstra G.J."/>
            <person name="Fujiyama A."/>
            <person name="Harland R.M."/>
            <person name="Taira M."/>
            <person name="Rokhsar D.S."/>
        </authorList>
    </citation>
    <scope>NUCLEOTIDE SEQUENCE [LARGE SCALE GENOMIC DNA]</scope>
    <source>
        <strain evidence="2">J</strain>
    </source>
</reference>